<protein>
    <submittedName>
        <fullName evidence="1">Uncharacterized protein</fullName>
    </submittedName>
</protein>
<gene>
    <name evidence="1" type="ORF">SAMN05444586_10764</name>
</gene>
<accession>A0A1I6WJA9</accession>
<proteinExistence type="predicted"/>
<evidence type="ECO:0000313" key="1">
    <source>
        <dbReference type="EMBL" id="SFT26047.1"/>
    </source>
</evidence>
<dbReference type="AlphaFoldDB" id="A0A1I6WJA9"/>
<dbReference type="EMBL" id="FOZU01000076">
    <property type="protein sequence ID" value="SFT26047.1"/>
    <property type="molecule type" value="Genomic_DNA"/>
</dbReference>
<evidence type="ECO:0000313" key="2">
    <source>
        <dbReference type="Proteomes" id="UP000182827"/>
    </source>
</evidence>
<name>A0A1I6WJA9_9GAMM</name>
<reference evidence="2" key="1">
    <citation type="submission" date="2016-10" db="EMBL/GenBank/DDBJ databases">
        <authorList>
            <person name="Varghese N."/>
            <person name="Submissions S."/>
        </authorList>
    </citation>
    <scope>NUCLEOTIDE SEQUENCE [LARGE SCALE GENOMIC DNA]</scope>
    <source>
        <strain evidence="2">ANC 5076</strain>
    </source>
</reference>
<sequence length="107" mass="12355">MDLTLREGIHLQEAIQTAKEIVQKSKQVGFNQQALYQMARQDYGNARLEVNVEEELDFVEEFYTDEAVESEQVQPESKTKVKSKLHQADSFVQEIQQGLQQNLRAVN</sequence>
<organism evidence="1 2">
    <name type="scientific">Acinetobacter bohemicus</name>
    <dbReference type="NCBI Taxonomy" id="1435036"/>
    <lineage>
        <taxon>Bacteria</taxon>
        <taxon>Pseudomonadati</taxon>
        <taxon>Pseudomonadota</taxon>
        <taxon>Gammaproteobacteria</taxon>
        <taxon>Moraxellales</taxon>
        <taxon>Moraxellaceae</taxon>
        <taxon>Acinetobacter</taxon>
    </lineage>
</organism>
<dbReference type="Proteomes" id="UP000182827">
    <property type="component" value="Unassembled WGS sequence"/>
</dbReference>
<keyword evidence="2" id="KW-1185">Reference proteome</keyword>